<dbReference type="PANTHER" id="PTHR43184">
    <property type="entry name" value="MAJOR FACILITATOR SUPERFAMILY TRANSPORTER 16, ISOFORM B"/>
    <property type="match status" value="1"/>
</dbReference>
<feature type="transmembrane region" description="Helical" evidence="9">
    <location>
        <begin position="394"/>
        <end position="416"/>
    </location>
</feature>
<dbReference type="Ensembl" id="ENSNMLT00000022363.1">
    <property type="protein sequence ID" value="ENSNMLP00000019923.1"/>
    <property type="gene ID" value="ENSNMLG00000010615.1"/>
</dbReference>
<evidence type="ECO:0000256" key="4">
    <source>
        <dbReference type="ARBA" id="ARBA00022597"/>
    </source>
</evidence>
<dbReference type="SUPFAM" id="SSF103473">
    <property type="entry name" value="MFS general substrate transporter"/>
    <property type="match status" value="1"/>
</dbReference>
<keyword evidence="3" id="KW-0813">Transport</keyword>
<keyword evidence="4" id="KW-0762">Sugar transport</keyword>
<dbReference type="PIRSF" id="PIRSF002808">
    <property type="entry name" value="Hexose_phosphate_transp"/>
    <property type="match status" value="1"/>
</dbReference>
<proteinExistence type="inferred from homology"/>
<protein>
    <submittedName>
        <fullName evidence="11">Solute carrier family 37 member 1</fullName>
    </submittedName>
</protein>
<keyword evidence="5 9" id="KW-0812">Transmembrane</keyword>
<feature type="transmembrane region" description="Helical" evidence="9">
    <location>
        <begin position="142"/>
        <end position="170"/>
    </location>
</feature>
<dbReference type="Gene3D" id="1.20.1250.20">
    <property type="entry name" value="MFS general substrate transporter like domains"/>
    <property type="match status" value="2"/>
</dbReference>
<feature type="transmembrane region" description="Helical" evidence="9">
    <location>
        <begin position="182"/>
        <end position="201"/>
    </location>
</feature>
<organism evidence="11 12">
    <name type="scientific">Neogobius melanostomus</name>
    <name type="common">round goby</name>
    <dbReference type="NCBI Taxonomy" id="47308"/>
    <lineage>
        <taxon>Eukaryota</taxon>
        <taxon>Metazoa</taxon>
        <taxon>Chordata</taxon>
        <taxon>Craniata</taxon>
        <taxon>Vertebrata</taxon>
        <taxon>Euteleostomi</taxon>
        <taxon>Actinopterygii</taxon>
        <taxon>Neopterygii</taxon>
        <taxon>Teleostei</taxon>
        <taxon>Neoteleostei</taxon>
        <taxon>Acanthomorphata</taxon>
        <taxon>Gobiaria</taxon>
        <taxon>Gobiiformes</taxon>
        <taxon>Gobioidei</taxon>
        <taxon>Gobiidae</taxon>
        <taxon>Benthophilinae</taxon>
        <taxon>Neogobiini</taxon>
        <taxon>Neogobius</taxon>
    </lineage>
</organism>
<evidence type="ECO:0000256" key="3">
    <source>
        <dbReference type="ARBA" id="ARBA00022448"/>
    </source>
</evidence>
<keyword evidence="7 9" id="KW-0472">Membrane</keyword>
<dbReference type="InterPro" id="IPR020846">
    <property type="entry name" value="MFS_dom"/>
</dbReference>
<feature type="transmembrane region" description="Helical" evidence="9">
    <location>
        <begin position="114"/>
        <end position="136"/>
    </location>
</feature>
<feature type="transmembrane region" description="Helical" evidence="9">
    <location>
        <begin position="328"/>
        <end position="345"/>
    </location>
</feature>
<keyword evidence="12" id="KW-1185">Reference proteome</keyword>
<accession>A0A8C6TDJ1</accession>
<comment type="catalytic activity">
    <reaction evidence="8">
        <text>D-glucose 6-phosphate(in) + phosphate(out) = D-glucose 6-phosphate(out) + phosphate(in)</text>
        <dbReference type="Rhea" id="RHEA:71535"/>
        <dbReference type="ChEBI" id="CHEBI:43474"/>
        <dbReference type="ChEBI" id="CHEBI:61548"/>
    </reaction>
</comment>
<feature type="transmembrane region" description="Helical" evidence="9">
    <location>
        <begin position="357"/>
        <end position="382"/>
    </location>
</feature>
<feature type="transmembrane region" description="Helical" evidence="9">
    <location>
        <begin position="304"/>
        <end position="321"/>
    </location>
</feature>
<evidence type="ECO:0000256" key="9">
    <source>
        <dbReference type="SAM" id="Phobius"/>
    </source>
</evidence>
<reference evidence="11" key="1">
    <citation type="submission" date="2025-08" db="UniProtKB">
        <authorList>
            <consortium name="Ensembl"/>
        </authorList>
    </citation>
    <scope>IDENTIFICATION</scope>
</reference>
<feature type="transmembrane region" description="Helical" evidence="9">
    <location>
        <begin position="263"/>
        <end position="284"/>
    </location>
</feature>
<dbReference type="GO" id="GO:0035435">
    <property type="term" value="P:phosphate ion transmembrane transport"/>
    <property type="evidence" value="ECO:0007669"/>
    <property type="project" value="TreeGrafter"/>
</dbReference>
<dbReference type="FunFam" id="1.20.1250.20:FF:000050">
    <property type="entry name" value="glucose-6-phosphate exchanger SLC37A2 isoform X1"/>
    <property type="match status" value="1"/>
</dbReference>
<dbReference type="GO" id="GO:0005789">
    <property type="term" value="C:endoplasmic reticulum membrane"/>
    <property type="evidence" value="ECO:0007669"/>
    <property type="project" value="TreeGrafter"/>
</dbReference>
<dbReference type="GO" id="GO:0061513">
    <property type="term" value="F:glucose 6-phosphate:phosphate antiporter activity"/>
    <property type="evidence" value="ECO:0007669"/>
    <property type="project" value="TreeGrafter"/>
</dbReference>
<keyword evidence="6 9" id="KW-1133">Transmembrane helix</keyword>
<dbReference type="AlphaFoldDB" id="A0A8C6TDJ1"/>
<feature type="transmembrane region" description="Helical" evidence="9">
    <location>
        <begin position="207"/>
        <end position="228"/>
    </location>
</feature>
<name>A0A8C6TDJ1_9GOBI</name>
<evidence type="ECO:0000256" key="2">
    <source>
        <dbReference type="ARBA" id="ARBA00009598"/>
    </source>
</evidence>
<evidence type="ECO:0000259" key="10">
    <source>
        <dbReference type="PROSITE" id="PS50850"/>
    </source>
</evidence>
<evidence type="ECO:0000313" key="11">
    <source>
        <dbReference type="Ensembl" id="ENSNMLP00000019923.1"/>
    </source>
</evidence>
<comment type="similarity">
    <text evidence="2">Belongs to the major facilitator superfamily. Organophosphate:Pi antiporter (OPA) (TC 2.A.1.4) family.</text>
</comment>
<evidence type="ECO:0000256" key="1">
    <source>
        <dbReference type="ARBA" id="ARBA00004141"/>
    </source>
</evidence>
<evidence type="ECO:0000256" key="5">
    <source>
        <dbReference type="ARBA" id="ARBA00022692"/>
    </source>
</evidence>
<reference evidence="11" key="2">
    <citation type="submission" date="2025-09" db="UniProtKB">
        <authorList>
            <consortium name="Ensembl"/>
        </authorList>
    </citation>
    <scope>IDENTIFICATION</scope>
</reference>
<feature type="transmembrane region" description="Helical" evidence="9">
    <location>
        <begin position="428"/>
        <end position="448"/>
    </location>
</feature>
<comment type="subcellular location">
    <subcellularLocation>
        <location evidence="1">Membrane</location>
        <topology evidence="1">Multi-pass membrane protein</topology>
    </subcellularLocation>
</comment>
<evidence type="ECO:0000313" key="12">
    <source>
        <dbReference type="Proteomes" id="UP000694523"/>
    </source>
</evidence>
<dbReference type="Pfam" id="PF07690">
    <property type="entry name" value="MFS_1"/>
    <property type="match status" value="1"/>
</dbReference>
<feature type="transmembrane region" description="Helical" evidence="9">
    <location>
        <begin position="12"/>
        <end position="31"/>
    </location>
</feature>
<evidence type="ECO:0000256" key="7">
    <source>
        <dbReference type="ARBA" id="ARBA00023136"/>
    </source>
</evidence>
<dbReference type="InterPro" id="IPR000849">
    <property type="entry name" value="Sugar_P_transporter"/>
</dbReference>
<dbReference type="InterPro" id="IPR011701">
    <property type="entry name" value="MFS"/>
</dbReference>
<dbReference type="FunFam" id="1.20.1250.20:FF:000028">
    <property type="entry name" value="Sugar phosphate exchanger 3 isoform 1"/>
    <property type="match status" value="1"/>
</dbReference>
<evidence type="ECO:0000256" key="8">
    <source>
        <dbReference type="ARBA" id="ARBA00034251"/>
    </source>
</evidence>
<dbReference type="PROSITE" id="PS50850">
    <property type="entry name" value="MFS"/>
    <property type="match status" value="1"/>
</dbReference>
<dbReference type="InterPro" id="IPR036259">
    <property type="entry name" value="MFS_trans_sf"/>
</dbReference>
<feature type="domain" description="Major facilitator superfamily (MFS) profile" evidence="10">
    <location>
        <begin position="21"/>
        <end position="451"/>
    </location>
</feature>
<feature type="transmembrane region" description="Helical" evidence="9">
    <location>
        <begin position="84"/>
        <end position="102"/>
    </location>
</feature>
<dbReference type="Proteomes" id="UP000694523">
    <property type="component" value="Unplaced"/>
</dbReference>
<dbReference type="PANTHER" id="PTHR43184:SF11">
    <property type="entry name" value="GLUCOSE-6-PHOSPHATE EXCHANGER SLC37A1"/>
    <property type="match status" value="1"/>
</dbReference>
<sequence>LRCTVEWVRLFLMYRALTFSLTFLLYTSFHLSRKPISIVKSELHKNCSSVGDTWSSAGTPSSLTPPPRDHCSWKPFDKSNYKQLLGAMDYSFLCAYAVGMYLSGIIGERLPIRLYLSVGMLFSGLFTCLFGLGYFYNIHNLGFYIFVQVANGLVQTTGWPSVVTCIGNWFGKGRRGLIMGLWNSHTSVGNILGSLIAGYWVSSNWGLSFMVPGLIIAAMGLVCFLFLVERECSAIFTLSPVVVVKSQEPGAISFMGALNIPGVVEFSLCLLFAKLVSYTFLFWLPLYMTKAAHLDAKRAGDLSTLFDVGGIIGGVLAGVVSDKLGMRATTCAVMLLLAAPTLYGFSMISEFGMGPTIGMLLVCGGLVNGPYALITTAVSADLGTHKSLKGNARALSTVTAIIDGTGSVGAALGPLLAGLLSPGGWDQVFYMLMASDFIALLVSALCALRLTHCSKPLGLT</sequence>
<evidence type="ECO:0000256" key="6">
    <source>
        <dbReference type="ARBA" id="ARBA00022989"/>
    </source>
</evidence>